<keyword evidence="2" id="KW-0645">Protease</keyword>
<name>A0A8X7V1R6_BRACI</name>
<feature type="region of interest" description="Disordered" evidence="4">
    <location>
        <begin position="341"/>
        <end position="397"/>
    </location>
</feature>
<dbReference type="AlphaFoldDB" id="A0A8X7V1R6"/>
<feature type="domain" description="Ubiquitin-like protease family profile" evidence="5">
    <location>
        <begin position="632"/>
        <end position="849"/>
    </location>
</feature>
<evidence type="ECO:0000256" key="2">
    <source>
        <dbReference type="ARBA" id="ARBA00022670"/>
    </source>
</evidence>
<feature type="compositionally biased region" description="Acidic residues" evidence="4">
    <location>
        <begin position="345"/>
        <end position="367"/>
    </location>
</feature>
<protein>
    <recommendedName>
        <fullName evidence="5">Ubiquitin-like protease family profile domain-containing protein</fullName>
    </recommendedName>
</protein>
<dbReference type="Pfam" id="PF02902">
    <property type="entry name" value="Peptidase_C48"/>
    <property type="match status" value="1"/>
</dbReference>
<dbReference type="InterPro" id="IPR003653">
    <property type="entry name" value="Peptidase_C48_C"/>
</dbReference>
<dbReference type="PANTHER" id="PTHR48449">
    <property type="entry name" value="DUF1985 DOMAIN-CONTAINING PROTEIN"/>
    <property type="match status" value="1"/>
</dbReference>
<dbReference type="OrthoDB" id="1033049at2759"/>
<proteinExistence type="inferred from homology"/>
<reference evidence="6 7" key="1">
    <citation type="submission" date="2020-02" db="EMBL/GenBank/DDBJ databases">
        <authorList>
            <person name="Ma Q."/>
            <person name="Huang Y."/>
            <person name="Song X."/>
            <person name="Pei D."/>
        </authorList>
    </citation>
    <scope>NUCLEOTIDE SEQUENCE [LARGE SCALE GENOMIC DNA]</scope>
    <source>
        <strain evidence="6">Sxm20200214</strain>
        <tissue evidence="6">Leaf</tissue>
    </source>
</reference>
<dbReference type="Proteomes" id="UP000886595">
    <property type="component" value="Unassembled WGS sequence"/>
</dbReference>
<evidence type="ECO:0000313" key="6">
    <source>
        <dbReference type="EMBL" id="KAG2298937.1"/>
    </source>
</evidence>
<comment type="similarity">
    <text evidence="1">Belongs to the peptidase C48 family.</text>
</comment>
<accession>A0A8X7V1R6</accession>
<dbReference type="SUPFAM" id="SSF54001">
    <property type="entry name" value="Cysteine proteinases"/>
    <property type="match status" value="1"/>
</dbReference>
<dbReference type="Gene3D" id="3.40.395.10">
    <property type="entry name" value="Adenoviral Proteinase, Chain A"/>
    <property type="match status" value="1"/>
</dbReference>
<dbReference type="PROSITE" id="PS50600">
    <property type="entry name" value="ULP_PROTEASE"/>
    <property type="match status" value="1"/>
</dbReference>
<keyword evidence="7" id="KW-1185">Reference proteome</keyword>
<dbReference type="GO" id="GO:0006508">
    <property type="term" value="P:proteolysis"/>
    <property type="evidence" value="ECO:0007669"/>
    <property type="project" value="UniProtKB-KW"/>
</dbReference>
<dbReference type="Pfam" id="PF09331">
    <property type="entry name" value="DUF1985"/>
    <property type="match status" value="1"/>
</dbReference>
<sequence>MELELPKRLYGEGLEPQVKKINNSCRQGLVEKLRTQLNPEFEEVKKDPLFSHIMVMEENNLKFSARLVHSFLCKELVTSKRHEKWFTFARRPLRFGLQEYHAVTGLKVNQEKNSRFVKWKDDDGFWSTQIKTSGKISLQSIKKKYLEESSTWTWVDRVRLVYLCVIMGVVFGRDEKVNIPLLYMKLVMDLDKLRNYPWGLHSFNFLLKQINKTRDKLEQTEGYLMEGFLFGFQIWIMEAIPALGEICGTKISDKFTGPRCGNWTGCARCSYQDIINVETLFPENGILHSFMEFHGNGVVLLPTDFAVKDEKKDERVDRILDMIQRKHDWSNHVWGVEKVTSSGFEESDEEEGEEGQEGEEQAADTEIGESSHVAENVNITADVSGKNKRKHADRGAESRKKKVLCQLAASSKGNIDTDMKKFLEGLVEASFMTFEEKFSNIFDKFETVVSDRLGKIETEVTRLRTSSDRSDKFETVVIDRLGNIEAEVTQLRTTLLVTELAEKTDQPSGPSKSKIDTSPSTSKKDTVPSKKKAVKKKELKSSQSSAIVNLPPVNLSQSSAIDLRLGTQDFLESCMKNLSQDTFVKGFDPSQVKAEDSLDWLEPPTSLKMSPRRFTDRDIELAGADEPDSCLAYVCKEDFEKMQKWQDTRTSIQIGPSVLDENLAARVIGPTKWLQNNEIDAVMYVFRERTTLQRWKVDRVAFMTCVFSDLIATDYKHFLDGIKNYKMDPLLLEYGKGELPSHGRTRKLWNVDVDRMYVPVWVNRNHWIALCISFVTRNIQVFDCSGRKSIKEVEAFTKLIPRIVKAVQSSTIRKHLAVTPYSVSIVPMSDLNQLNCHCGVYMLKHIECHVLGLDISLVNDDNIRGARLKTMWDLWEAATDPEFIERMSKYEPPKCKPAECIEL</sequence>
<feature type="compositionally biased region" description="Basic residues" evidence="4">
    <location>
        <begin position="529"/>
        <end position="538"/>
    </location>
</feature>
<evidence type="ECO:0000256" key="1">
    <source>
        <dbReference type="ARBA" id="ARBA00005234"/>
    </source>
</evidence>
<evidence type="ECO:0000256" key="3">
    <source>
        <dbReference type="ARBA" id="ARBA00022801"/>
    </source>
</evidence>
<dbReference type="InterPro" id="IPR015410">
    <property type="entry name" value="DUF1985"/>
</dbReference>
<evidence type="ECO:0000259" key="5">
    <source>
        <dbReference type="PROSITE" id="PS50600"/>
    </source>
</evidence>
<dbReference type="EMBL" id="JAAMPC010000008">
    <property type="protein sequence ID" value="KAG2298937.1"/>
    <property type="molecule type" value="Genomic_DNA"/>
</dbReference>
<evidence type="ECO:0000313" key="7">
    <source>
        <dbReference type="Proteomes" id="UP000886595"/>
    </source>
</evidence>
<dbReference type="PANTHER" id="PTHR48449:SF1">
    <property type="entry name" value="DUF1985 DOMAIN-CONTAINING PROTEIN"/>
    <property type="match status" value="1"/>
</dbReference>
<feature type="compositionally biased region" description="Low complexity" evidence="4">
    <location>
        <begin position="510"/>
        <end position="521"/>
    </location>
</feature>
<evidence type="ECO:0000256" key="4">
    <source>
        <dbReference type="SAM" id="MobiDB-lite"/>
    </source>
</evidence>
<dbReference type="InterPro" id="IPR038765">
    <property type="entry name" value="Papain-like_cys_pep_sf"/>
</dbReference>
<organism evidence="6 7">
    <name type="scientific">Brassica carinata</name>
    <name type="common">Ethiopian mustard</name>
    <name type="synonym">Abyssinian cabbage</name>
    <dbReference type="NCBI Taxonomy" id="52824"/>
    <lineage>
        <taxon>Eukaryota</taxon>
        <taxon>Viridiplantae</taxon>
        <taxon>Streptophyta</taxon>
        <taxon>Embryophyta</taxon>
        <taxon>Tracheophyta</taxon>
        <taxon>Spermatophyta</taxon>
        <taxon>Magnoliopsida</taxon>
        <taxon>eudicotyledons</taxon>
        <taxon>Gunneridae</taxon>
        <taxon>Pentapetalae</taxon>
        <taxon>rosids</taxon>
        <taxon>malvids</taxon>
        <taxon>Brassicales</taxon>
        <taxon>Brassicaceae</taxon>
        <taxon>Brassiceae</taxon>
        <taxon>Brassica</taxon>
    </lineage>
</organism>
<keyword evidence="3" id="KW-0378">Hydrolase</keyword>
<gene>
    <name evidence="6" type="ORF">Bca52824_035409</name>
</gene>
<feature type="region of interest" description="Disordered" evidence="4">
    <location>
        <begin position="502"/>
        <end position="538"/>
    </location>
</feature>
<comment type="caution">
    <text evidence="6">The sequence shown here is derived from an EMBL/GenBank/DDBJ whole genome shotgun (WGS) entry which is preliminary data.</text>
</comment>
<dbReference type="GO" id="GO:0008234">
    <property type="term" value="F:cysteine-type peptidase activity"/>
    <property type="evidence" value="ECO:0007669"/>
    <property type="project" value="InterPro"/>
</dbReference>